<dbReference type="eggNOG" id="COG1604">
    <property type="taxonomic scope" value="Bacteria"/>
</dbReference>
<evidence type="ECO:0000313" key="4">
    <source>
        <dbReference type="Proteomes" id="UP000017396"/>
    </source>
</evidence>
<dbReference type="OrthoDB" id="9813956at2"/>
<evidence type="ECO:0000313" key="3">
    <source>
        <dbReference type="EMBL" id="AGY60303.1"/>
    </source>
</evidence>
<organism evidence="3 4">
    <name type="scientific">Gloeobacter kilaueensis (strain ATCC BAA-2537 / CCAP 1431/1 / ULC 316 / JS1)</name>
    <dbReference type="NCBI Taxonomy" id="1183438"/>
    <lineage>
        <taxon>Bacteria</taxon>
        <taxon>Bacillati</taxon>
        <taxon>Cyanobacteriota</taxon>
        <taxon>Cyanophyceae</taxon>
        <taxon>Gloeobacterales</taxon>
        <taxon>Gloeobacteraceae</taxon>
        <taxon>Gloeobacter</taxon>
    </lineage>
</organism>
<feature type="domain" description="CRISPR type III-associated protein" evidence="2">
    <location>
        <begin position="82"/>
        <end position="214"/>
    </location>
</feature>
<evidence type="ECO:0000259" key="2">
    <source>
        <dbReference type="Pfam" id="PF03787"/>
    </source>
</evidence>
<dbReference type="HOGENOM" id="CLU_038137_0_0_3"/>
<accession>U5QN58</accession>
<dbReference type="PATRIC" id="fig|1183438.3.peg.3995"/>
<dbReference type="EMBL" id="CP003587">
    <property type="protein sequence ID" value="AGY60303.1"/>
    <property type="molecule type" value="Genomic_DNA"/>
</dbReference>
<dbReference type="RefSeq" id="WP_023175643.1">
    <property type="nucleotide sequence ID" value="NC_022600.1"/>
</dbReference>
<dbReference type="KEGG" id="glj:GKIL_4057"/>
<keyword evidence="1" id="KW-0051">Antiviral defense</keyword>
<proteinExistence type="predicted"/>
<dbReference type="InterPro" id="IPR005537">
    <property type="entry name" value="RAMP_III_fam"/>
</dbReference>
<sequence>MDSNKVPQLFRAQVEGRCQLQNPRTDDAQRWAYEWIAKADRRAPAFSRTVRQRRYRITWRFVTNGGQDDGVIRPVLGARGWPYYPGSSMKGAFRSACRQAAPDKVIRYCGGSDGQGGWRPGILRFHGGYPANADWQQRERLVDLVHPQEGVQVEASSSRHSAFALFSLYRPELRFALSSNKPLEDVEWTEIWSIWEKALSHGIGSRVSAGYGRVVREQDGERELLVADPLVSVHLTGQGQASYLLTKASPRPAEFRPNMFKAALRGHTRRLFGGFVDEATAEELTYELWGGIQGKAKAGLLGVVFNGEAELGTHGRGSFAVPTYTVKDGWLRVVQTRDIPDERCHELIKLVARLMQFSLLLGGFGKSWRRVDHRLFYPQYYTDSNKPLIGCHWKLSEKKLHPVYVTINDLQDVGKAIEKIRNQCHRWIMSHPNIKLREKPCHWREAWHADKVQVWGRVASDKADSRAVSWFHGPYQNQATIKGSELTGRLGAIGRIWHRMYPRVIREADHLVAKPEFVELLTLFPDSSQQTQRFINFLATPQSGFTKLWPFEE</sequence>
<dbReference type="GO" id="GO:0051607">
    <property type="term" value="P:defense response to virus"/>
    <property type="evidence" value="ECO:0007669"/>
    <property type="project" value="UniProtKB-KW"/>
</dbReference>
<keyword evidence="4" id="KW-1185">Reference proteome</keyword>
<dbReference type="STRING" id="1183438.GKIL_4057"/>
<dbReference type="Proteomes" id="UP000017396">
    <property type="component" value="Chromosome"/>
</dbReference>
<name>U5QN58_GLOK1</name>
<protein>
    <recommendedName>
        <fullName evidence="2">CRISPR type III-associated protein domain-containing protein</fullName>
    </recommendedName>
</protein>
<gene>
    <name evidence="3" type="ORF">GKIL_4057</name>
</gene>
<dbReference type="AlphaFoldDB" id="U5QN58"/>
<reference evidence="3 4" key="1">
    <citation type="journal article" date="2013" name="PLoS ONE">
        <title>Cultivation and Complete Genome Sequencing of Gloeobacter kilaueensis sp. nov., from a Lava Cave in Kilauea Caldera, Hawai'i.</title>
        <authorList>
            <person name="Saw J.H."/>
            <person name="Schatz M."/>
            <person name="Brown M.V."/>
            <person name="Kunkel D.D."/>
            <person name="Foster J.S."/>
            <person name="Shick H."/>
            <person name="Christensen S."/>
            <person name="Hou S."/>
            <person name="Wan X."/>
            <person name="Donachie S.P."/>
        </authorList>
    </citation>
    <scope>NUCLEOTIDE SEQUENCE [LARGE SCALE GENOMIC DNA]</scope>
    <source>
        <strain evidence="4">JS</strain>
    </source>
</reference>
<dbReference type="CDD" id="cd09726">
    <property type="entry name" value="RAMP_I_III"/>
    <property type="match status" value="1"/>
</dbReference>
<evidence type="ECO:0000256" key="1">
    <source>
        <dbReference type="ARBA" id="ARBA00023118"/>
    </source>
</evidence>
<dbReference type="Pfam" id="PF03787">
    <property type="entry name" value="RAMPs"/>
    <property type="match status" value="1"/>
</dbReference>